<reference evidence="3" key="1">
    <citation type="submission" date="2018-12" db="EMBL/GenBank/DDBJ databases">
        <title>Maribacter lutimaris sp. nov., isolated from marine sediment.</title>
        <authorList>
            <person name="Kim K.K."/>
        </authorList>
    </citation>
    <scope>NUCLEOTIDE SEQUENCE [LARGE SCALE GENOMIC DNA]</scope>
    <source>
        <strain evidence="3">PoM-212</strain>
    </source>
</reference>
<dbReference type="Proteomes" id="UP000286990">
    <property type="component" value="Unassembled WGS sequence"/>
</dbReference>
<name>A0A426RHC0_9FLAO</name>
<accession>A0A426RHC0</accession>
<evidence type="ECO:0000313" key="3">
    <source>
        <dbReference type="Proteomes" id="UP000286990"/>
    </source>
</evidence>
<keyword evidence="3" id="KW-1185">Reference proteome</keyword>
<gene>
    <name evidence="2" type="ORF">DZC72_11900</name>
</gene>
<evidence type="ECO:0000256" key="1">
    <source>
        <dbReference type="SAM" id="Phobius"/>
    </source>
</evidence>
<protein>
    <submittedName>
        <fullName evidence="2">Uncharacterized protein</fullName>
    </submittedName>
</protein>
<dbReference type="AlphaFoldDB" id="A0A426RHC0"/>
<dbReference type="RefSeq" id="WP_125223125.1">
    <property type="nucleotide sequence ID" value="NZ_QUSX01000002.1"/>
</dbReference>
<evidence type="ECO:0000313" key="2">
    <source>
        <dbReference type="EMBL" id="RRQ48405.1"/>
    </source>
</evidence>
<organism evidence="2 3">
    <name type="scientific">Maribacter algicola</name>
    <dbReference type="NCBI Taxonomy" id="2498892"/>
    <lineage>
        <taxon>Bacteria</taxon>
        <taxon>Pseudomonadati</taxon>
        <taxon>Bacteroidota</taxon>
        <taxon>Flavobacteriia</taxon>
        <taxon>Flavobacteriales</taxon>
        <taxon>Flavobacteriaceae</taxon>
        <taxon>Maribacter</taxon>
    </lineage>
</organism>
<dbReference type="OrthoDB" id="1178539at2"/>
<keyword evidence="1" id="KW-0472">Membrane</keyword>
<feature type="transmembrane region" description="Helical" evidence="1">
    <location>
        <begin position="75"/>
        <end position="92"/>
    </location>
</feature>
<keyword evidence="1" id="KW-1133">Transmembrane helix</keyword>
<feature type="transmembrane region" description="Helical" evidence="1">
    <location>
        <begin position="48"/>
        <end position="66"/>
    </location>
</feature>
<keyword evidence="1" id="KW-0812">Transmembrane</keyword>
<dbReference type="EMBL" id="QUSX01000002">
    <property type="protein sequence ID" value="RRQ48405.1"/>
    <property type="molecule type" value="Genomic_DNA"/>
</dbReference>
<feature type="transmembrane region" description="Helical" evidence="1">
    <location>
        <begin position="112"/>
        <end position="131"/>
    </location>
</feature>
<proteinExistence type="predicted"/>
<sequence length="146" mass="17255">MESFLQYAKKQFNVDKRLLIIYCSVYLIWGLGMNWFGTVMEIARFTYWWQVITCYILFMVPISLLLRDRPFHEQYAYGLVAMGFLEFGGYALQTSYAYPNNLLDQFFGGRTFALAMALFFALYFPAGNWLVGKIYDRIFPKAFENR</sequence>
<feature type="transmembrane region" description="Helical" evidence="1">
    <location>
        <begin position="18"/>
        <end position="36"/>
    </location>
</feature>
<comment type="caution">
    <text evidence="2">The sequence shown here is derived from an EMBL/GenBank/DDBJ whole genome shotgun (WGS) entry which is preliminary data.</text>
</comment>